<comment type="similarity">
    <text evidence="8">Belongs to the ATPase delta chain family.</text>
</comment>
<gene>
    <name evidence="8" type="primary">atpH</name>
    <name evidence="9" type="ORF">SAMN06265361_105157</name>
</gene>
<dbReference type="Pfam" id="PF00213">
    <property type="entry name" value="OSCP"/>
    <property type="match status" value="1"/>
</dbReference>
<dbReference type="PROSITE" id="PS00389">
    <property type="entry name" value="ATPASE_DELTA"/>
    <property type="match status" value="1"/>
</dbReference>
<accession>A0AA45WQS2</accession>
<dbReference type="GO" id="GO:0005886">
    <property type="term" value="C:plasma membrane"/>
    <property type="evidence" value="ECO:0007669"/>
    <property type="project" value="UniProtKB-SubCell"/>
</dbReference>
<organism evidence="9 10">
    <name type="scientific">Laceyella tengchongensis</name>
    <dbReference type="NCBI Taxonomy" id="574699"/>
    <lineage>
        <taxon>Bacteria</taxon>
        <taxon>Bacillati</taxon>
        <taxon>Bacillota</taxon>
        <taxon>Bacilli</taxon>
        <taxon>Bacillales</taxon>
        <taxon>Thermoactinomycetaceae</taxon>
        <taxon>Laceyella</taxon>
    </lineage>
</organism>
<evidence type="ECO:0000313" key="9">
    <source>
        <dbReference type="EMBL" id="SMP26511.1"/>
    </source>
</evidence>
<reference evidence="9" key="1">
    <citation type="submission" date="2017-05" db="EMBL/GenBank/DDBJ databases">
        <authorList>
            <person name="Varghese N."/>
            <person name="Submissions S."/>
        </authorList>
    </citation>
    <scope>NUCLEOTIDE SEQUENCE</scope>
    <source>
        <strain evidence="9">DSM 45262</strain>
    </source>
</reference>
<evidence type="ECO:0000256" key="5">
    <source>
        <dbReference type="ARBA" id="ARBA00023136"/>
    </source>
</evidence>
<protein>
    <recommendedName>
        <fullName evidence="8">ATP synthase subunit delta</fullName>
    </recommendedName>
    <alternativeName>
        <fullName evidence="8">ATP synthase F(1) sector subunit delta</fullName>
    </alternativeName>
    <alternativeName>
        <fullName evidence="8">F-type ATPase subunit delta</fullName>
        <shortName evidence="8">F-ATPase subunit delta</shortName>
    </alternativeName>
</protein>
<dbReference type="Proteomes" id="UP001157946">
    <property type="component" value="Unassembled WGS sequence"/>
</dbReference>
<dbReference type="SUPFAM" id="SSF47928">
    <property type="entry name" value="N-terminal domain of the delta subunit of the F1F0-ATP synthase"/>
    <property type="match status" value="1"/>
</dbReference>
<dbReference type="NCBIfam" id="NF004402">
    <property type="entry name" value="PRK05758.2-2"/>
    <property type="match status" value="1"/>
</dbReference>
<dbReference type="PANTHER" id="PTHR11910">
    <property type="entry name" value="ATP SYNTHASE DELTA CHAIN"/>
    <property type="match status" value="1"/>
</dbReference>
<dbReference type="GO" id="GO:0046933">
    <property type="term" value="F:proton-transporting ATP synthase activity, rotational mechanism"/>
    <property type="evidence" value="ECO:0007669"/>
    <property type="project" value="UniProtKB-UniRule"/>
</dbReference>
<dbReference type="PRINTS" id="PR00125">
    <property type="entry name" value="ATPASEDELTA"/>
</dbReference>
<comment type="function">
    <text evidence="8">F(1)F(0) ATP synthase produces ATP from ADP in the presence of a proton or sodium gradient. F-type ATPases consist of two structural domains, F(1) containing the extramembraneous catalytic core and F(0) containing the membrane proton channel, linked together by a central stalk and a peripheral stalk. During catalysis, ATP synthesis in the catalytic domain of F(1) is coupled via a rotary mechanism of the central stalk subunits to proton translocation.</text>
</comment>
<keyword evidence="8" id="KW-1003">Cell membrane</keyword>
<evidence type="ECO:0000256" key="2">
    <source>
        <dbReference type="ARBA" id="ARBA00022448"/>
    </source>
</evidence>
<evidence type="ECO:0000256" key="3">
    <source>
        <dbReference type="ARBA" id="ARBA00022781"/>
    </source>
</evidence>
<keyword evidence="7 8" id="KW-0066">ATP synthesis</keyword>
<dbReference type="RefSeq" id="WP_102993645.1">
    <property type="nucleotide sequence ID" value="NZ_FXTU01000005.1"/>
</dbReference>
<dbReference type="EMBL" id="FXTU01000005">
    <property type="protein sequence ID" value="SMP26511.1"/>
    <property type="molecule type" value="Genomic_DNA"/>
</dbReference>
<evidence type="ECO:0000256" key="4">
    <source>
        <dbReference type="ARBA" id="ARBA00023065"/>
    </source>
</evidence>
<dbReference type="NCBIfam" id="NF004403">
    <property type="entry name" value="PRK05758.2-4"/>
    <property type="match status" value="1"/>
</dbReference>
<keyword evidence="10" id="KW-1185">Reference proteome</keyword>
<keyword evidence="6 8" id="KW-0139">CF(1)</keyword>
<dbReference type="HAMAP" id="MF_01416">
    <property type="entry name" value="ATP_synth_delta_bact"/>
    <property type="match status" value="1"/>
</dbReference>
<proteinExistence type="inferred from homology"/>
<dbReference type="AlphaFoldDB" id="A0AA45WQS2"/>
<comment type="subcellular location">
    <subcellularLocation>
        <location evidence="8">Cell membrane</location>
        <topology evidence="8">Peripheral membrane protein</topology>
    </subcellularLocation>
    <subcellularLocation>
        <location evidence="1">Membrane</location>
    </subcellularLocation>
</comment>
<evidence type="ECO:0000256" key="7">
    <source>
        <dbReference type="ARBA" id="ARBA00023310"/>
    </source>
</evidence>
<name>A0AA45WQS2_9BACL</name>
<evidence type="ECO:0000313" key="10">
    <source>
        <dbReference type="Proteomes" id="UP001157946"/>
    </source>
</evidence>
<dbReference type="NCBIfam" id="TIGR01145">
    <property type="entry name" value="ATP_synt_delta"/>
    <property type="match status" value="1"/>
</dbReference>
<evidence type="ECO:0000256" key="8">
    <source>
        <dbReference type="HAMAP-Rule" id="MF_01416"/>
    </source>
</evidence>
<dbReference type="InterPro" id="IPR026015">
    <property type="entry name" value="ATP_synth_OSCP/delta_N_sf"/>
</dbReference>
<keyword evidence="5 8" id="KW-0472">Membrane</keyword>
<dbReference type="Gene3D" id="1.10.520.20">
    <property type="entry name" value="N-terminal domain of the delta subunit of the F1F0-ATP synthase"/>
    <property type="match status" value="1"/>
</dbReference>
<dbReference type="InterPro" id="IPR020781">
    <property type="entry name" value="ATPase_OSCP/d_CS"/>
</dbReference>
<comment type="caution">
    <text evidence="9">The sequence shown here is derived from an EMBL/GenBank/DDBJ whole genome shotgun (WGS) entry which is preliminary data.</text>
</comment>
<keyword evidence="4 8" id="KW-0406">Ion transport</keyword>
<dbReference type="GO" id="GO:0045259">
    <property type="term" value="C:proton-transporting ATP synthase complex"/>
    <property type="evidence" value="ECO:0007669"/>
    <property type="project" value="UniProtKB-KW"/>
</dbReference>
<comment type="function">
    <text evidence="8">This protein is part of the stalk that links CF(0) to CF(1). It either transmits conformational changes from CF(0) to CF(1) or is implicated in proton conduction.</text>
</comment>
<sequence length="181" mass="20061">MTSSVVAKRYAKALFEVAEEQKCLDGVERDLKIVTATFNASPELVAWLGHPSTSSAKKREVFDKLFADVNQYTKNLLYVLADRRRENIVFDLAQAFNELANEARGIAEAQVTTAFPLTEENKAEIVKAFEPIIGKKIQITEKVDSDILGGVIVQVGDRLFDGSLKTKLARFQDGLKLGRIG</sequence>
<dbReference type="InterPro" id="IPR000711">
    <property type="entry name" value="ATPase_OSCP/dsu"/>
</dbReference>
<keyword evidence="3 8" id="KW-0375">Hydrogen ion transport</keyword>
<evidence type="ECO:0000256" key="1">
    <source>
        <dbReference type="ARBA" id="ARBA00004370"/>
    </source>
</evidence>
<evidence type="ECO:0000256" key="6">
    <source>
        <dbReference type="ARBA" id="ARBA00023196"/>
    </source>
</evidence>
<keyword evidence="2 8" id="KW-0813">Transport</keyword>